<evidence type="ECO:0000313" key="4">
    <source>
        <dbReference type="Proteomes" id="UP000194153"/>
    </source>
</evidence>
<keyword evidence="2" id="KW-1133">Transmembrane helix</keyword>
<evidence type="ECO:0000256" key="1">
    <source>
        <dbReference type="SAM" id="MobiDB-lite"/>
    </source>
</evidence>
<feature type="region of interest" description="Disordered" evidence="1">
    <location>
        <begin position="1"/>
        <end position="30"/>
    </location>
</feature>
<name>A0ABQ0MLL5_9BACT</name>
<comment type="caution">
    <text evidence="3">The sequence shown here is derived from an EMBL/GenBank/DDBJ whole genome shotgun (WGS) entry which is preliminary data.</text>
</comment>
<keyword evidence="2" id="KW-0812">Transmembrane</keyword>
<accession>A0ABQ0MLL5</accession>
<reference evidence="3 4" key="1">
    <citation type="submission" date="2017-04" db="EMBL/GenBank/DDBJ databases">
        <authorList>
            <consortium name="Geobacter pelophilus Genome Sequencing"/>
            <person name="Aoyagi T."/>
            <person name="Koike H."/>
            <person name="Hori T."/>
        </authorList>
    </citation>
    <scope>NUCLEOTIDE SEQUENCE [LARGE SCALE GENOMIC DNA]</scope>
    <source>
        <strain evidence="3 4">Drf2</strain>
    </source>
</reference>
<proteinExistence type="predicted"/>
<dbReference type="RefSeq" id="WP_085814167.1">
    <property type="nucleotide sequence ID" value="NZ_BDQG01000001.1"/>
</dbReference>
<feature type="transmembrane region" description="Helical" evidence="2">
    <location>
        <begin position="121"/>
        <end position="144"/>
    </location>
</feature>
<feature type="compositionally biased region" description="Basic and acidic residues" evidence="1">
    <location>
        <begin position="1"/>
        <end position="11"/>
    </location>
</feature>
<dbReference type="EMBL" id="BDQG01000001">
    <property type="protein sequence ID" value="GAW67972.1"/>
    <property type="molecule type" value="Genomic_DNA"/>
</dbReference>
<evidence type="ECO:0000313" key="3">
    <source>
        <dbReference type="EMBL" id="GAW67972.1"/>
    </source>
</evidence>
<organism evidence="3 4">
    <name type="scientific">Geoanaerobacter pelophilus</name>
    <dbReference type="NCBI Taxonomy" id="60036"/>
    <lineage>
        <taxon>Bacteria</taxon>
        <taxon>Pseudomonadati</taxon>
        <taxon>Thermodesulfobacteriota</taxon>
        <taxon>Desulfuromonadia</taxon>
        <taxon>Geobacterales</taxon>
        <taxon>Geobacteraceae</taxon>
        <taxon>Geoanaerobacter</taxon>
    </lineage>
</organism>
<keyword evidence="2" id="KW-0472">Membrane</keyword>
<evidence type="ECO:0000256" key="2">
    <source>
        <dbReference type="SAM" id="Phobius"/>
    </source>
</evidence>
<reference evidence="4" key="2">
    <citation type="submission" date="2017-05" db="EMBL/GenBank/DDBJ databases">
        <title>Draft genome sequence of Geobacter pelophilus, a iron(III)-reducing bacteria.</title>
        <authorList>
            <person name="Aoyagi T."/>
            <person name="Koike H."/>
            <person name="Morita T."/>
            <person name="Sato Y."/>
            <person name="Habe H."/>
            <person name="Hori T."/>
        </authorList>
    </citation>
    <scope>NUCLEOTIDE SEQUENCE [LARGE SCALE GENOMIC DNA]</scope>
    <source>
        <strain evidence="4">Drf2</strain>
    </source>
</reference>
<protein>
    <submittedName>
        <fullName evidence="3">Uncharacterized protein</fullName>
    </submittedName>
</protein>
<gene>
    <name evidence="3" type="ORF">GPEL0_01f4085</name>
</gene>
<sequence>MDQKSPKEKLLEACGVRNPDPPSRPAQDQESKRYYQALLDQAEIAAAAAQQAQDQTEQSCRRLNDYIRKELPPQLVRAFEEVSHEAVACTLRPLHDSVGQASSRIYACAEDLIKTSWNVRLMVLAVLVGIATVSFGVTMVRFTLLSRHFEEAKRYELWGRDVAARMEKSSPKEQERIRRWVRGGAL</sequence>
<dbReference type="Proteomes" id="UP000194153">
    <property type="component" value="Unassembled WGS sequence"/>
</dbReference>
<keyword evidence="4" id="KW-1185">Reference proteome</keyword>